<dbReference type="PROSITE" id="PS50012">
    <property type="entry name" value="RCC1_3"/>
    <property type="match status" value="3"/>
</dbReference>
<dbReference type="InterPro" id="IPR051709">
    <property type="entry name" value="Ub-ligase/GTPase-reg"/>
</dbReference>
<comment type="caution">
    <text evidence="4">The sequence shown here is derived from an EMBL/GenBank/DDBJ whole genome shotgun (WGS) entry which is preliminary data.</text>
</comment>
<proteinExistence type="predicted"/>
<dbReference type="InterPro" id="IPR000408">
    <property type="entry name" value="Reg_chr_condens"/>
</dbReference>
<evidence type="ECO:0000256" key="1">
    <source>
        <dbReference type="ARBA" id="ARBA00022737"/>
    </source>
</evidence>
<feature type="repeat" description="RCC1" evidence="2">
    <location>
        <begin position="179"/>
        <end position="226"/>
    </location>
</feature>
<keyword evidence="1" id="KW-0677">Repeat</keyword>
<dbReference type="SUPFAM" id="SSF50985">
    <property type="entry name" value="RCC1/BLIP-II"/>
    <property type="match status" value="1"/>
</dbReference>
<gene>
    <name evidence="4" type="ORF">PCOR1329_LOCUS28886</name>
</gene>
<sequence length="358" mass="35998">MPTVLLTFGSGACGELGHGRADEARRTEARAVEFPVPGQHGAECVALGTDHSLAVVGGSAYRWGLLGAHTVPRAWRSGPPDAHREAPEVVPSPAAIAGGAGGEPGGVGPFDVQAVACGGSNSYMLSADGEVFLLGGLWPPGGDPWSVRRLWGAAAGGPPSRVARVAAGWRHCLLLTEVGRVFALGDDEHGQCGGNSTGGAALAFPTRDAIVGIAAGACHSAAVDAAGRVFAWGCGGNGRLGLGGGPAHCRSPAPVDLGGEPACDVGCGANFTLFVTRGGAALWGCGSNRCGQLGLGAADRAAHEAPERLDFPRRGDEIVGLACGSNHALCLTRGASTAQPRRPNDHDAGRPVVWAWGS</sequence>
<feature type="domain" description="RCC1-like" evidence="3">
    <location>
        <begin position="5"/>
        <end position="333"/>
    </location>
</feature>
<feature type="repeat" description="RCC1" evidence="2">
    <location>
        <begin position="227"/>
        <end position="278"/>
    </location>
</feature>
<evidence type="ECO:0000256" key="2">
    <source>
        <dbReference type="PROSITE-ProRule" id="PRU00235"/>
    </source>
</evidence>
<dbReference type="Proteomes" id="UP001189429">
    <property type="component" value="Unassembled WGS sequence"/>
</dbReference>
<dbReference type="InterPro" id="IPR009091">
    <property type="entry name" value="RCC1/BLIP-II"/>
</dbReference>
<evidence type="ECO:0000313" key="5">
    <source>
        <dbReference type="Proteomes" id="UP001189429"/>
    </source>
</evidence>
<reference evidence="4" key="1">
    <citation type="submission" date="2023-10" db="EMBL/GenBank/DDBJ databases">
        <authorList>
            <person name="Chen Y."/>
            <person name="Shah S."/>
            <person name="Dougan E. K."/>
            <person name="Thang M."/>
            <person name="Chan C."/>
        </authorList>
    </citation>
    <scope>NUCLEOTIDE SEQUENCE [LARGE SCALE GENOMIC DNA]</scope>
</reference>
<accession>A0ABN9SEP1</accession>
<keyword evidence="5" id="KW-1185">Reference proteome</keyword>
<feature type="repeat" description="RCC1" evidence="2">
    <location>
        <begin position="278"/>
        <end position="334"/>
    </location>
</feature>
<dbReference type="InterPro" id="IPR058923">
    <property type="entry name" value="RCC1-like_dom"/>
</dbReference>
<organism evidence="4 5">
    <name type="scientific">Prorocentrum cordatum</name>
    <dbReference type="NCBI Taxonomy" id="2364126"/>
    <lineage>
        <taxon>Eukaryota</taxon>
        <taxon>Sar</taxon>
        <taxon>Alveolata</taxon>
        <taxon>Dinophyceae</taxon>
        <taxon>Prorocentrales</taxon>
        <taxon>Prorocentraceae</taxon>
        <taxon>Prorocentrum</taxon>
    </lineage>
</organism>
<evidence type="ECO:0000259" key="3">
    <source>
        <dbReference type="Pfam" id="PF25390"/>
    </source>
</evidence>
<dbReference type="PANTHER" id="PTHR45622">
    <property type="entry name" value="UBIQUITIN-PROTEIN LIGASE E3A-RELATED"/>
    <property type="match status" value="1"/>
</dbReference>
<dbReference type="Pfam" id="PF25390">
    <property type="entry name" value="WD40_RLD"/>
    <property type="match status" value="1"/>
</dbReference>
<dbReference type="PANTHER" id="PTHR45622:SF70">
    <property type="entry name" value="SECRETION-REGULATING GUANINE NUCLEOTIDE EXCHANGE FACTOR"/>
    <property type="match status" value="1"/>
</dbReference>
<dbReference type="Gene3D" id="2.130.10.30">
    <property type="entry name" value="Regulator of chromosome condensation 1/beta-lactamase-inhibitor protein II"/>
    <property type="match status" value="2"/>
</dbReference>
<dbReference type="EMBL" id="CAUYUJ010010757">
    <property type="protein sequence ID" value="CAK0830176.1"/>
    <property type="molecule type" value="Genomic_DNA"/>
</dbReference>
<name>A0ABN9SEP1_9DINO</name>
<dbReference type="PROSITE" id="PS00626">
    <property type="entry name" value="RCC1_2"/>
    <property type="match status" value="1"/>
</dbReference>
<protein>
    <recommendedName>
        <fullName evidence="3">RCC1-like domain-containing protein</fullName>
    </recommendedName>
</protein>
<feature type="non-terminal residue" evidence="4">
    <location>
        <position position="358"/>
    </location>
</feature>
<dbReference type="PRINTS" id="PR00633">
    <property type="entry name" value="RCCNDNSATION"/>
</dbReference>
<evidence type="ECO:0000313" key="4">
    <source>
        <dbReference type="EMBL" id="CAK0830176.1"/>
    </source>
</evidence>